<evidence type="ECO:0000313" key="2">
    <source>
        <dbReference type="EMBL" id="KUI66554.1"/>
    </source>
</evidence>
<dbReference type="EMBL" id="CM003099">
    <property type="protein sequence ID" value="KUI66554.1"/>
    <property type="molecule type" value="Genomic_DNA"/>
</dbReference>
<accession>A0A194VQT3</accession>
<reference evidence="2" key="1">
    <citation type="submission" date="2014-12" db="EMBL/GenBank/DDBJ databases">
        <title>Genome Sequence of Valsa Canker Pathogens Uncovers a Specific Adaption of Colonization on Woody Bark.</title>
        <authorList>
            <person name="Yin Z."/>
            <person name="Liu H."/>
            <person name="Gao X."/>
            <person name="Li Z."/>
            <person name="Song N."/>
            <person name="Ke X."/>
            <person name="Dai Q."/>
            <person name="Wu Y."/>
            <person name="Sun Y."/>
            <person name="Xu J.-R."/>
            <person name="Kang Z.K."/>
            <person name="Wang L."/>
            <person name="Huang L."/>
        </authorList>
    </citation>
    <scope>NUCLEOTIDE SEQUENCE [LARGE SCALE GENOMIC DNA]</scope>
    <source>
        <strain evidence="2">03-8</strain>
    </source>
</reference>
<feature type="compositionally biased region" description="Basic and acidic residues" evidence="1">
    <location>
        <begin position="26"/>
        <end position="36"/>
    </location>
</feature>
<protein>
    <submittedName>
        <fullName evidence="2">Uncharacterized protein</fullName>
    </submittedName>
</protein>
<dbReference type="AlphaFoldDB" id="A0A194VQT3"/>
<name>A0A194VQT3_CYTMA</name>
<evidence type="ECO:0000313" key="3">
    <source>
        <dbReference type="Proteomes" id="UP000078559"/>
    </source>
</evidence>
<evidence type="ECO:0000256" key="1">
    <source>
        <dbReference type="SAM" id="MobiDB-lite"/>
    </source>
</evidence>
<sequence>MDHMSGQWGSLGRPATPEYTPDDEPLLDRLARRDEGGSPGRPATPDYNPGDEILSDSPGRPATLDYTPGDGLEQEIEFLGNLTRAAFQDLARLNERVYVSTSLTSDLLDRLALNHPTSLEESQYSREKVYYDIMLYKSPPIRTAHDSTILSIGGSSASWAIDYASTHPNALVTLMDEPCFILNTMREVENYQVKAIENLNQPFLQELQDNSQDFVRVTKLSGRMLT</sequence>
<proteinExistence type="predicted"/>
<organism evidence="2 3">
    <name type="scientific">Cytospora mali</name>
    <name type="common">Apple Valsa canker fungus</name>
    <name type="synonym">Valsa mali</name>
    <dbReference type="NCBI Taxonomy" id="578113"/>
    <lineage>
        <taxon>Eukaryota</taxon>
        <taxon>Fungi</taxon>
        <taxon>Dikarya</taxon>
        <taxon>Ascomycota</taxon>
        <taxon>Pezizomycotina</taxon>
        <taxon>Sordariomycetes</taxon>
        <taxon>Sordariomycetidae</taxon>
        <taxon>Diaporthales</taxon>
        <taxon>Cytosporaceae</taxon>
        <taxon>Cytospora</taxon>
    </lineage>
</organism>
<dbReference type="Proteomes" id="UP000078559">
    <property type="component" value="Chromosome 2"/>
</dbReference>
<keyword evidence="3" id="KW-1185">Reference proteome</keyword>
<feature type="region of interest" description="Disordered" evidence="1">
    <location>
        <begin position="1"/>
        <end position="69"/>
    </location>
</feature>
<gene>
    <name evidence="2" type="ORF">VM1G_11445</name>
</gene>